<reference evidence="1 2" key="1">
    <citation type="submission" date="2019-10" db="EMBL/GenBank/DDBJ databases">
        <title>Draft Genome Sequence of the Caffeine Degrading Methylotroph Methylorubrum populi PINKEL.</title>
        <authorList>
            <person name="Dawson S.C."/>
            <person name="Zhang X."/>
            <person name="Wright M.E."/>
            <person name="Sharma G."/>
            <person name="Langner J.T."/>
            <person name="Ditty J.L."/>
            <person name="Subuyuj G.A."/>
        </authorList>
    </citation>
    <scope>NUCLEOTIDE SEQUENCE [LARGE SCALE GENOMIC DNA]</scope>
    <source>
        <strain evidence="1 2">Pinkel</strain>
    </source>
</reference>
<comment type="caution">
    <text evidence="1">The sequence shown here is derived from an EMBL/GenBank/DDBJ whole genome shotgun (WGS) entry which is preliminary data.</text>
</comment>
<dbReference type="AlphaFoldDB" id="A0A833J3X8"/>
<proteinExistence type="predicted"/>
<sequence length="135" mass="15183">MHLNEIRIRLLPRDSAGCCAQFQQQGLLDGPIQRRQPCFSLGDQILTHDGRSLCILTLIDEHSRACLGPKVARRINSLGAIEALADAMCLHGIPEHIRCEHRPEMMSKALRKWVAKSWCADPVHRSRIAVGERTL</sequence>
<organism evidence="1 2">
    <name type="scientific">Methylorubrum populi</name>
    <dbReference type="NCBI Taxonomy" id="223967"/>
    <lineage>
        <taxon>Bacteria</taxon>
        <taxon>Pseudomonadati</taxon>
        <taxon>Pseudomonadota</taxon>
        <taxon>Alphaproteobacteria</taxon>
        <taxon>Hyphomicrobiales</taxon>
        <taxon>Methylobacteriaceae</taxon>
        <taxon>Methylorubrum</taxon>
    </lineage>
</organism>
<evidence type="ECO:0000313" key="1">
    <source>
        <dbReference type="EMBL" id="KAB7784012.1"/>
    </source>
</evidence>
<accession>A0A833J3X8</accession>
<dbReference type="Gene3D" id="3.30.420.10">
    <property type="entry name" value="Ribonuclease H-like superfamily/Ribonuclease H"/>
    <property type="match status" value="1"/>
</dbReference>
<dbReference type="Proteomes" id="UP000469949">
    <property type="component" value="Unassembled WGS sequence"/>
</dbReference>
<dbReference type="InterPro" id="IPR036397">
    <property type="entry name" value="RNaseH_sf"/>
</dbReference>
<dbReference type="SUPFAM" id="SSF53098">
    <property type="entry name" value="Ribonuclease H-like"/>
    <property type="match status" value="1"/>
</dbReference>
<gene>
    <name evidence="1" type="ORF">F8B43_3935</name>
</gene>
<evidence type="ECO:0000313" key="2">
    <source>
        <dbReference type="Proteomes" id="UP000469949"/>
    </source>
</evidence>
<protein>
    <submittedName>
        <fullName evidence="1">Integrase</fullName>
    </submittedName>
</protein>
<dbReference type="InterPro" id="IPR012337">
    <property type="entry name" value="RNaseH-like_sf"/>
</dbReference>
<name>A0A833J3X8_9HYPH</name>
<dbReference type="EMBL" id="WEKV01000014">
    <property type="protein sequence ID" value="KAB7784012.1"/>
    <property type="molecule type" value="Genomic_DNA"/>
</dbReference>
<dbReference type="GO" id="GO:0003676">
    <property type="term" value="F:nucleic acid binding"/>
    <property type="evidence" value="ECO:0007669"/>
    <property type="project" value="InterPro"/>
</dbReference>